<dbReference type="EMBL" id="QRNG01000015">
    <property type="protein sequence ID" value="RHK24625.1"/>
    <property type="molecule type" value="Genomic_DNA"/>
</dbReference>
<feature type="compositionally biased region" description="Polar residues" evidence="5">
    <location>
        <begin position="31"/>
        <end position="48"/>
    </location>
</feature>
<keyword evidence="4 6" id="KW-0472">Membrane</keyword>
<accession>A0A415FP00</accession>
<evidence type="ECO:0000256" key="3">
    <source>
        <dbReference type="ARBA" id="ARBA00022989"/>
    </source>
</evidence>
<keyword evidence="2 6" id="KW-0812">Transmembrane</keyword>
<evidence type="ECO:0000256" key="2">
    <source>
        <dbReference type="ARBA" id="ARBA00022692"/>
    </source>
</evidence>
<dbReference type="GO" id="GO:0016020">
    <property type="term" value="C:membrane"/>
    <property type="evidence" value="ECO:0007669"/>
    <property type="project" value="UniProtKB-SubCell"/>
</dbReference>
<feature type="compositionally biased region" description="Low complexity" evidence="5">
    <location>
        <begin position="115"/>
        <end position="147"/>
    </location>
</feature>
<dbReference type="InterPro" id="IPR007829">
    <property type="entry name" value="TM2"/>
</dbReference>
<evidence type="ECO:0000259" key="7">
    <source>
        <dbReference type="Pfam" id="PF05154"/>
    </source>
</evidence>
<reference evidence="8 9" key="1">
    <citation type="submission" date="2018-08" db="EMBL/GenBank/DDBJ databases">
        <title>A genome reference for cultivated species of the human gut microbiota.</title>
        <authorList>
            <person name="Zou Y."/>
            <person name="Xue W."/>
            <person name="Luo G."/>
        </authorList>
    </citation>
    <scope>NUCLEOTIDE SEQUENCE [LARGE SCALE GENOMIC DNA]</scope>
    <source>
        <strain evidence="8 9">AF45-19</strain>
    </source>
</reference>
<comment type="caution">
    <text evidence="8">The sequence shown here is derived from an EMBL/GenBank/DDBJ whole genome shotgun (WGS) entry which is preliminary data.</text>
</comment>
<dbReference type="AlphaFoldDB" id="A0A415FP00"/>
<evidence type="ECO:0000256" key="6">
    <source>
        <dbReference type="SAM" id="Phobius"/>
    </source>
</evidence>
<feature type="compositionally biased region" description="Polar residues" evidence="5">
    <location>
        <begin position="1"/>
        <end position="22"/>
    </location>
</feature>
<keyword evidence="3 6" id="KW-1133">Transmembrane helix</keyword>
<feature type="region of interest" description="Disordered" evidence="5">
    <location>
        <begin position="1"/>
        <end position="149"/>
    </location>
</feature>
<evidence type="ECO:0000256" key="1">
    <source>
        <dbReference type="ARBA" id="ARBA00004141"/>
    </source>
</evidence>
<comment type="subcellular location">
    <subcellularLocation>
        <location evidence="1">Membrane</location>
        <topology evidence="1">Multi-pass membrane protein</topology>
    </subcellularLocation>
</comment>
<protein>
    <submittedName>
        <fullName evidence="8">TM2 domain-containing protein</fullName>
    </submittedName>
</protein>
<feature type="transmembrane region" description="Helical" evidence="6">
    <location>
        <begin position="235"/>
        <end position="261"/>
    </location>
</feature>
<dbReference type="Pfam" id="PF05154">
    <property type="entry name" value="TM2"/>
    <property type="match status" value="1"/>
</dbReference>
<evidence type="ECO:0000313" key="9">
    <source>
        <dbReference type="Proteomes" id="UP000285262"/>
    </source>
</evidence>
<evidence type="ECO:0000313" key="8">
    <source>
        <dbReference type="EMBL" id="RHK24625.1"/>
    </source>
</evidence>
<evidence type="ECO:0000256" key="4">
    <source>
        <dbReference type="ARBA" id="ARBA00023136"/>
    </source>
</evidence>
<sequence>MSDNNADFNGAGQVNNPTSDNAAQADYNQPYIPQQNDAQMNHPESQPETPAYDQNSAAYTQTAQSAQTAQPSYGQPATPAPAYGTAPVYTQPAQPATPAAPVYDPNAASYNQYGQYDQPSQPAQSAQPSYGQPAAPAYDPNNAYAQPDYNQANYGQQGYAAPFYNQSAYTQPAYAAPFYNQSAYTQPAYAQQPAYGQPVAPAGYAQKSKLAAGLLGIFLGCFGVHNFYLGNTGKAVAQLLLTVIGWILIIGPAVAGIWGLVEGILILCSHYGSQWHRDAQGVELQD</sequence>
<feature type="domain" description="TM2" evidence="7">
    <location>
        <begin position="206"/>
        <end position="249"/>
    </location>
</feature>
<feature type="compositionally biased region" description="Low complexity" evidence="5">
    <location>
        <begin position="54"/>
        <end position="103"/>
    </location>
</feature>
<proteinExistence type="predicted"/>
<gene>
    <name evidence="8" type="ORF">DW072_08055</name>
</gene>
<evidence type="ECO:0000256" key="5">
    <source>
        <dbReference type="SAM" id="MobiDB-lite"/>
    </source>
</evidence>
<organism evidence="8 9">
    <name type="scientific">Bifidobacterium adolescentis</name>
    <dbReference type="NCBI Taxonomy" id="1680"/>
    <lineage>
        <taxon>Bacteria</taxon>
        <taxon>Bacillati</taxon>
        <taxon>Actinomycetota</taxon>
        <taxon>Actinomycetes</taxon>
        <taxon>Bifidobacteriales</taxon>
        <taxon>Bifidobacteriaceae</taxon>
        <taxon>Bifidobacterium</taxon>
    </lineage>
</organism>
<name>A0A415FP00_BIFAD</name>
<dbReference type="Proteomes" id="UP000285262">
    <property type="component" value="Unassembled WGS sequence"/>
</dbReference>
<feature type="transmembrane region" description="Helical" evidence="6">
    <location>
        <begin position="210"/>
        <end position="229"/>
    </location>
</feature>